<evidence type="ECO:0000256" key="1">
    <source>
        <dbReference type="SAM" id="MobiDB-lite"/>
    </source>
</evidence>
<organism evidence="2 3">
    <name type="scientific">Bradyrhizobium commune</name>
    <dbReference type="NCBI Taxonomy" id="83627"/>
    <lineage>
        <taxon>Bacteria</taxon>
        <taxon>Pseudomonadati</taxon>
        <taxon>Pseudomonadota</taxon>
        <taxon>Alphaproteobacteria</taxon>
        <taxon>Hyphomicrobiales</taxon>
        <taxon>Nitrobacteraceae</taxon>
        <taxon>Bradyrhizobium</taxon>
    </lineage>
</organism>
<sequence length="191" mass="20811">MAEDIEAELAAIKTLVQALEPLKSEVRTRVIDHAFKVLGIASPQVVPPAPIIPALPLLPGQPSLPVAPRAPMDGPHDILSFKEEKSPTTGAQMIAVVAYYLEHLASERQNFITADDIQKYFVQGKYPMPGSRSQALVDAKNAGYLDLIERGKYRLNSVGYNLVAHKMPKDGAAPNKPRSRAGKRPAKKGKR</sequence>
<evidence type="ECO:0000313" key="2">
    <source>
        <dbReference type="EMBL" id="QPF91757.1"/>
    </source>
</evidence>
<dbReference type="EMBL" id="CP061379">
    <property type="protein sequence ID" value="QPF91757.1"/>
    <property type="molecule type" value="Genomic_DNA"/>
</dbReference>
<feature type="region of interest" description="Disordered" evidence="1">
    <location>
        <begin position="167"/>
        <end position="191"/>
    </location>
</feature>
<dbReference type="Proteomes" id="UP000594621">
    <property type="component" value="Chromosome"/>
</dbReference>
<protein>
    <submittedName>
        <fullName evidence="2">Uncharacterized protein</fullName>
    </submittedName>
</protein>
<feature type="compositionally biased region" description="Basic residues" evidence="1">
    <location>
        <begin position="177"/>
        <end position="191"/>
    </location>
</feature>
<name>A0A7S9D5U1_9BRAD</name>
<reference evidence="2 3" key="1">
    <citation type="submission" date="2020-09" db="EMBL/GenBank/DDBJ databases">
        <title>Complete genomes of bradyrhizobia occurring on native shrubby legumes in Australia.</title>
        <authorList>
            <person name="Lafay B."/>
        </authorList>
    </citation>
    <scope>NUCLEOTIDE SEQUENCE [LARGE SCALE GENOMIC DNA]</scope>
    <source>
        <strain evidence="2 3">BDV5040</strain>
    </source>
</reference>
<keyword evidence="3" id="KW-1185">Reference proteome</keyword>
<evidence type="ECO:0000313" key="3">
    <source>
        <dbReference type="Proteomes" id="UP000594621"/>
    </source>
</evidence>
<dbReference type="AlphaFoldDB" id="A0A7S9D5U1"/>
<dbReference type="RefSeq" id="WP_195801318.1">
    <property type="nucleotide sequence ID" value="NZ_CP061379.1"/>
</dbReference>
<gene>
    <name evidence="2" type="ORF">IC761_00175</name>
</gene>
<dbReference type="KEGG" id="bcou:IC761_00175"/>
<proteinExistence type="predicted"/>
<accession>A0A7S9D5U1</accession>